<dbReference type="Gene3D" id="3.40.50.150">
    <property type="entry name" value="Vaccinia Virus protein VP39"/>
    <property type="match status" value="1"/>
</dbReference>
<gene>
    <name evidence="1" type="ORF">SAMN05444389_10168</name>
</gene>
<dbReference type="RefSeq" id="WP_084731886.1">
    <property type="nucleotide sequence ID" value="NZ_FRCK01000001.1"/>
</dbReference>
<keyword evidence="1" id="KW-0808">Transferase</keyword>
<organism evidence="1 2">
    <name type="scientific">Paracoccus solventivorans</name>
    <dbReference type="NCBI Taxonomy" id="53463"/>
    <lineage>
        <taxon>Bacteria</taxon>
        <taxon>Pseudomonadati</taxon>
        <taxon>Pseudomonadota</taxon>
        <taxon>Alphaproteobacteria</taxon>
        <taxon>Rhodobacterales</taxon>
        <taxon>Paracoccaceae</taxon>
        <taxon>Paracoccus</taxon>
    </lineage>
</organism>
<keyword evidence="2" id="KW-1185">Reference proteome</keyword>
<dbReference type="Pfam" id="PF13704">
    <property type="entry name" value="Glyco_tranf_2_4"/>
    <property type="match status" value="1"/>
</dbReference>
<dbReference type="OrthoDB" id="7445868at2"/>
<dbReference type="GO" id="GO:0016740">
    <property type="term" value="F:transferase activity"/>
    <property type="evidence" value="ECO:0007669"/>
    <property type="project" value="UniProtKB-KW"/>
</dbReference>
<accession>A0A1M7D0L7</accession>
<name>A0A1M7D0L7_9RHOB</name>
<reference evidence="2" key="1">
    <citation type="submission" date="2016-11" db="EMBL/GenBank/DDBJ databases">
        <authorList>
            <person name="Varghese N."/>
            <person name="Submissions S."/>
        </authorList>
    </citation>
    <scope>NUCLEOTIDE SEQUENCE [LARGE SCALE GENOMIC DNA]</scope>
    <source>
        <strain evidence="2">DSM 6637</strain>
    </source>
</reference>
<proteinExistence type="predicted"/>
<dbReference type="Proteomes" id="UP000184444">
    <property type="component" value="Unassembled WGS sequence"/>
</dbReference>
<dbReference type="Gene3D" id="3.90.550.10">
    <property type="entry name" value="Spore Coat Polysaccharide Biosynthesis Protein SpsA, Chain A"/>
    <property type="match status" value="1"/>
</dbReference>
<dbReference type="AlphaFoldDB" id="A0A1M7D0L7"/>
<evidence type="ECO:0000313" key="1">
    <source>
        <dbReference type="EMBL" id="SHL73014.1"/>
    </source>
</evidence>
<sequence>MKDGQAPVAAEKDRPVAVPGTYLFTAVRNEAPFLIEWIAYHKVIGFENIIVAANPSTDGTDELLAALAEAGEIVFVPHDPPEGVGPQRNAAKLANERQLIPDGAWASWLDADEFLNVKCGNGRLEALIDEIGRRVCILVPWRIFGDGGNKTFQGRHLTESFILASADDFPHNREVKSFFRKGNGIVGLSIRGINRPLLTGDSGLRNDSVMTGSGAVLSNSEINNRWLSGRDFAKTRRIDESEHGYSIAQINHYSIRTAEHYLLKRMRGRGYEGHSEGEANTRHTAETYHEYNRNECEDRSILRWEAQTGREMDRMLAIPAVRQAYDQAMDKVRAEIARLPAEKLAELRTLPARPAKARPAAYPETRPPVAGAETSFKLTLPEDAAAALRAACAGARVVLEYGSGGSTFLALEAGVGFVASVESDAQWAADIGAALSARFADERFLVHHADIGPTKAWGQPADRSGFRRYPLYATEIWDHPRFRHPDVVLIDGRFRVACFLTTMIRCTRPVTVLFDDYIDRESYHWIEELVPVDSMAGRMARFTVTPRALPPAYLTRFAAAFTDPR</sequence>
<dbReference type="SUPFAM" id="SSF53448">
    <property type="entry name" value="Nucleotide-diphospho-sugar transferases"/>
    <property type="match status" value="1"/>
</dbReference>
<evidence type="ECO:0000313" key="2">
    <source>
        <dbReference type="Proteomes" id="UP000184444"/>
    </source>
</evidence>
<dbReference type="EMBL" id="FRCK01000001">
    <property type="protein sequence ID" value="SHL73014.1"/>
    <property type="molecule type" value="Genomic_DNA"/>
</dbReference>
<dbReference type="InterPro" id="IPR029063">
    <property type="entry name" value="SAM-dependent_MTases_sf"/>
</dbReference>
<dbReference type="STRING" id="53463.SAMN05444389_10168"/>
<dbReference type="InterPro" id="IPR029044">
    <property type="entry name" value="Nucleotide-diphossugar_trans"/>
</dbReference>
<protein>
    <submittedName>
        <fullName evidence="1">Glycosyl transferase family 2</fullName>
    </submittedName>
</protein>